<keyword evidence="3" id="KW-1185">Reference proteome</keyword>
<evidence type="ECO:0000313" key="2">
    <source>
        <dbReference type="EMBL" id="VDP90829.1"/>
    </source>
</evidence>
<feature type="region of interest" description="Disordered" evidence="1">
    <location>
        <begin position="74"/>
        <end position="149"/>
    </location>
</feature>
<feature type="region of interest" description="Disordered" evidence="1">
    <location>
        <begin position="24"/>
        <end position="58"/>
    </location>
</feature>
<sequence length="149" mass="16469">MLRIRRSVQATYNTRVSFIANQLQTSSTESATVPTNEMQKLEQVQDSSESGKPTLAGRPMVVFQSAGIRQLGLDSQLKQDQTRSTTKNKEAINIDDLAGEDEDDDDDAGSSRGGPRFRRDDDETDMDLDLEKQPVPSAVFGSLKDDNDD</sequence>
<accession>A0A183B2X2</accession>
<evidence type="ECO:0000313" key="3">
    <source>
        <dbReference type="Proteomes" id="UP000272942"/>
    </source>
</evidence>
<name>A0A183B2X2_9TREM</name>
<feature type="compositionally biased region" description="Acidic residues" evidence="1">
    <location>
        <begin position="97"/>
        <end position="108"/>
    </location>
</feature>
<feature type="compositionally biased region" description="Polar residues" evidence="1">
    <location>
        <begin position="24"/>
        <end position="51"/>
    </location>
</feature>
<protein>
    <submittedName>
        <fullName evidence="4">DUF4604 domain-containing protein</fullName>
    </submittedName>
</protein>
<reference evidence="2 3" key="2">
    <citation type="submission" date="2018-11" db="EMBL/GenBank/DDBJ databases">
        <authorList>
            <consortium name="Pathogen Informatics"/>
        </authorList>
    </citation>
    <scope>NUCLEOTIDE SEQUENCE [LARGE SCALE GENOMIC DNA]</scope>
    <source>
        <strain evidence="2 3">Egypt</strain>
    </source>
</reference>
<dbReference type="Proteomes" id="UP000272942">
    <property type="component" value="Unassembled WGS sequence"/>
</dbReference>
<proteinExistence type="predicted"/>
<organism evidence="4">
    <name type="scientific">Echinostoma caproni</name>
    <dbReference type="NCBI Taxonomy" id="27848"/>
    <lineage>
        <taxon>Eukaryota</taxon>
        <taxon>Metazoa</taxon>
        <taxon>Spiralia</taxon>
        <taxon>Lophotrochozoa</taxon>
        <taxon>Platyhelminthes</taxon>
        <taxon>Trematoda</taxon>
        <taxon>Digenea</taxon>
        <taxon>Plagiorchiida</taxon>
        <taxon>Echinostomata</taxon>
        <taxon>Echinostomatoidea</taxon>
        <taxon>Echinostomatidae</taxon>
        <taxon>Echinostoma</taxon>
    </lineage>
</organism>
<reference evidence="4" key="1">
    <citation type="submission" date="2016-06" db="UniProtKB">
        <authorList>
            <consortium name="WormBaseParasite"/>
        </authorList>
    </citation>
    <scope>IDENTIFICATION</scope>
</reference>
<dbReference type="AlphaFoldDB" id="A0A183B2X2"/>
<evidence type="ECO:0000313" key="4">
    <source>
        <dbReference type="WBParaSite" id="ECPE_0001359601-mRNA-1"/>
    </source>
</evidence>
<feature type="compositionally biased region" description="Polar residues" evidence="1">
    <location>
        <begin position="76"/>
        <end position="85"/>
    </location>
</feature>
<dbReference type="WBParaSite" id="ECPE_0001359601-mRNA-1">
    <property type="protein sequence ID" value="ECPE_0001359601-mRNA-1"/>
    <property type="gene ID" value="ECPE_0001359601"/>
</dbReference>
<gene>
    <name evidence="2" type="ORF">ECPE_LOCUS13557</name>
</gene>
<evidence type="ECO:0000256" key="1">
    <source>
        <dbReference type="SAM" id="MobiDB-lite"/>
    </source>
</evidence>
<dbReference type="OrthoDB" id="10067343at2759"/>
<dbReference type="EMBL" id="UZAN01055390">
    <property type="protein sequence ID" value="VDP90829.1"/>
    <property type="molecule type" value="Genomic_DNA"/>
</dbReference>